<organism evidence="1 2">
    <name type="scientific">Dokdonella ginsengisoli</name>
    <dbReference type="NCBI Taxonomy" id="363846"/>
    <lineage>
        <taxon>Bacteria</taxon>
        <taxon>Pseudomonadati</taxon>
        <taxon>Pseudomonadota</taxon>
        <taxon>Gammaproteobacteria</taxon>
        <taxon>Lysobacterales</taxon>
        <taxon>Rhodanobacteraceae</taxon>
        <taxon>Dokdonella</taxon>
    </lineage>
</organism>
<dbReference type="InterPro" id="IPR012675">
    <property type="entry name" value="Beta-grasp_dom_sf"/>
</dbReference>
<reference evidence="2" key="1">
    <citation type="journal article" date="2019" name="Int. J. Syst. Evol. Microbiol.">
        <title>The Global Catalogue of Microorganisms (GCM) 10K type strain sequencing project: providing services to taxonomists for standard genome sequencing and annotation.</title>
        <authorList>
            <consortium name="The Broad Institute Genomics Platform"/>
            <consortium name="The Broad Institute Genome Sequencing Center for Infectious Disease"/>
            <person name="Wu L."/>
            <person name="Ma J."/>
        </authorList>
    </citation>
    <scope>NUCLEOTIDE SEQUENCE [LARGE SCALE GENOMIC DNA]</scope>
    <source>
        <strain evidence="2">CCUG 30340</strain>
    </source>
</reference>
<comment type="caution">
    <text evidence="1">The sequence shown here is derived from an EMBL/GenBank/DDBJ whole genome shotgun (WGS) entry which is preliminary data.</text>
</comment>
<sequence>MAKIVLAPALARWLQEPAGAQGTETTTVAQAAHLDAALEELFARYPRLRSYVLDEHGAVRHHVAIFVDGTAIGDKRRLHQPLAVDSEVYVMQALSGG</sequence>
<proteinExistence type="predicted"/>
<keyword evidence="2" id="KW-1185">Reference proteome</keyword>
<dbReference type="Gene3D" id="3.10.20.30">
    <property type="match status" value="1"/>
</dbReference>
<name>A0ABV9QQD7_9GAMM</name>
<accession>A0ABV9QQD7</accession>
<dbReference type="EMBL" id="JBHSHD010000003">
    <property type="protein sequence ID" value="MFC4819225.1"/>
    <property type="molecule type" value="Genomic_DNA"/>
</dbReference>
<dbReference type="PANTHER" id="PTHR38031">
    <property type="entry name" value="SULFUR CARRIER PROTEIN SLR0821-RELATED"/>
    <property type="match status" value="1"/>
</dbReference>
<dbReference type="Pfam" id="PF02597">
    <property type="entry name" value="ThiS"/>
    <property type="match status" value="1"/>
</dbReference>
<dbReference type="InterPro" id="IPR052045">
    <property type="entry name" value="Sulfur_Carrier/Prot_Modifier"/>
</dbReference>
<dbReference type="SUPFAM" id="SSF54285">
    <property type="entry name" value="MoaD/ThiS"/>
    <property type="match status" value="1"/>
</dbReference>
<dbReference type="PANTHER" id="PTHR38031:SF1">
    <property type="entry name" value="SULFUR CARRIER PROTEIN CYSO"/>
    <property type="match status" value="1"/>
</dbReference>
<dbReference type="InterPro" id="IPR003749">
    <property type="entry name" value="ThiS/MoaD-like"/>
</dbReference>
<evidence type="ECO:0000313" key="1">
    <source>
        <dbReference type="EMBL" id="MFC4819225.1"/>
    </source>
</evidence>
<dbReference type="Proteomes" id="UP001595886">
    <property type="component" value="Unassembled WGS sequence"/>
</dbReference>
<dbReference type="InterPro" id="IPR016155">
    <property type="entry name" value="Mopterin_synth/thiamin_S_b"/>
</dbReference>
<dbReference type="RefSeq" id="WP_380018979.1">
    <property type="nucleotide sequence ID" value="NZ_JBHSHD010000003.1"/>
</dbReference>
<protein>
    <submittedName>
        <fullName evidence="1">MoaD/ThiS family protein</fullName>
    </submittedName>
</protein>
<evidence type="ECO:0000313" key="2">
    <source>
        <dbReference type="Proteomes" id="UP001595886"/>
    </source>
</evidence>
<gene>
    <name evidence="1" type="ORF">ACFO6Q_02755</name>
</gene>